<dbReference type="Gene3D" id="3.40.50.2300">
    <property type="match status" value="1"/>
</dbReference>
<dbReference type="InterPro" id="IPR011006">
    <property type="entry name" value="CheY-like_superfamily"/>
</dbReference>
<proteinExistence type="predicted"/>
<evidence type="ECO:0000259" key="3">
    <source>
        <dbReference type="PROSITE" id="PS50110"/>
    </source>
</evidence>
<dbReference type="PANTHER" id="PTHR44591:SF21">
    <property type="entry name" value="TWO-COMPONENT RESPONSE REGULATOR"/>
    <property type="match status" value="1"/>
</dbReference>
<dbReference type="PROSITE" id="PS50110">
    <property type="entry name" value="RESPONSE_REGULATORY"/>
    <property type="match status" value="1"/>
</dbReference>
<dbReference type="GO" id="GO:0000160">
    <property type="term" value="P:phosphorelay signal transduction system"/>
    <property type="evidence" value="ECO:0007669"/>
    <property type="project" value="InterPro"/>
</dbReference>
<dbReference type="EMBL" id="CP165734">
    <property type="protein sequence ID" value="XDV60305.1"/>
    <property type="molecule type" value="Genomic_DNA"/>
</dbReference>
<sequence>MRILLVEDDPLIREFVVEALREEGYEVIHAANGEDALAWCGRRVADVLVTDVRLPGRLDGWQIAERCREQDPELPVIYATGFSPVAPRPVSGSLVLQKPYDPADIVRAVKTMRRRTSPN</sequence>
<protein>
    <submittedName>
        <fullName evidence="4">Response regulator transcription factor</fullName>
    </submittedName>
</protein>
<dbReference type="SMART" id="SM00448">
    <property type="entry name" value="REC"/>
    <property type="match status" value="1"/>
</dbReference>
<dbReference type="Pfam" id="PF00072">
    <property type="entry name" value="Response_reg"/>
    <property type="match status" value="1"/>
</dbReference>
<evidence type="ECO:0000256" key="1">
    <source>
        <dbReference type="ARBA" id="ARBA00022553"/>
    </source>
</evidence>
<dbReference type="SUPFAM" id="SSF52172">
    <property type="entry name" value="CheY-like"/>
    <property type="match status" value="1"/>
</dbReference>
<evidence type="ECO:0000313" key="4">
    <source>
        <dbReference type="EMBL" id="XDV60305.1"/>
    </source>
</evidence>
<organism evidence="4">
    <name type="scientific">Bradyrhizobium sp. LLZ17</name>
    <dbReference type="NCBI Taxonomy" id="3239388"/>
    <lineage>
        <taxon>Bacteria</taxon>
        <taxon>Pseudomonadati</taxon>
        <taxon>Pseudomonadota</taxon>
        <taxon>Alphaproteobacteria</taxon>
        <taxon>Hyphomicrobiales</taxon>
        <taxon>Nitrobacteraceae</taxon>
        <taxon>Bradyrhizobium</taxon>
    </lineage>
</organism>
<evidence type="ECO:0000256" key="2">
    <source>
        <dbReference type="PROSITE-ProRule" id="PRU00169"/>
    </source>
</evidence>
<dbReference type="RefSeq" id="WP_369725668.1">
    <property type="nucleotide sequence ID" value="NZ_CP165734.1"/>
</dbReference>
<accession>A0AB39XR14</accession>
<name>A0AB39XR14_9BRAD</name>
<keyword evidence="1 2" id="KW-0597">Phosphoprotein</keyword>
<feature type="domain" description="Response regulatory" evidence="3">
    <location>
        <begin position="2"/>
        <end position="113"/>
    </location>
</feature>
<dbReference type="CDD" id="cd00156">
    <property type="entry name" value="REC"/>
    <property type="match status" value="1"/>
</dbReference>
<reference evidence="4" key="1">
    <citation type="submission" date="2024-08" db="EMBL/GenBank/DDBJ databases">
        <authorList>
            <person name="Chaddad Z."/>
            <person name="Lamrabet M."/>
            <person name="Bouhnik O."/>
            <person name="Alami S."/>
            <person name="Wipf D."/>
            <person name="Courty P.E."/>
            <person name="Missbah El Idrissi M."/>
        </authorList>
    </citation>
    <scope>NUCLEOTIDE SEQUENCE</scope>
    <source>
        <strain evidence="4">LLZ17</strain>
    </source>
</reference>
<dbReference type="InterPro" id="IPR050595">
    <property type="entry name" value="Bact_response_regulator"/>
</dbReference>
<dbReference type="PANTHER" id="PTHR44591">
    <property type="entry name" value="STRESS RESPONSE REGULATOR PROTEIN 1"/>
    <property type="match status" value="1"/>
</dbReference>
<feature type="modified residue" description="4-aspartylphosphate" evidence="2">
    <location>
        <position position="51"/>
    </location>
</feature>
<dbReference type="AlphaFoldDB" id="A0AB39XR14"/>
<dbReference type="InterPro" id="IPR001789">
    <property type="entry name" value="Sig_transdc_resp-reg_receiver"/>
</dbReference>
<gene>
    <name evidence="4" type="ORF">AB8Z38_13690</name>
</gene>